<dbReference type="EMBL" id="FZOK01000021">
    <property type="protein sequence ID" value="SNS74226.1"/>
    <property type="molecule type" value="Genomic_DNA"/>
</dbReference>
<dbReference type="OrthoDB" id="1163637at2"/>
<dbReference type="Proteomes" id="UP000198480">
    <property type="component" value="Unassembled WGS sequence"/>
</dbReference>
<dbReference type="RefSeq" id="WP_089242452.1">
    <property type="nucleotide sequence ID" value="NZ_FZOK01000021.1"/>
</dbReference>
<accession>A0A239GYE4</accession>
<reference evidence="2" key="1">
    <citation type="submission" date="2017-06" db="EMBL/GenBank/DDBJ databases">
        <authorList>
            <person name="Varghese N."/>
            <person name="Submissions S."/>
        </authorList>
    </citation>
    <scope>NUCLEOTIDE SEQUENCE [LARGE SCALE GENOMIC DNA]</scope>
    <source>
        <strain evidence="2">5C</strain>
    </source>
</reference>
<keyword evidence="2" id="KW-1185">Reference proteome</keyword>
<name>A0A239GYE4_9BACT</name>
<evidence type="ECO:0000313" key="1">
    <source>
        <dbReference type="EMBL" id="SNS74226.1"/>
    </source>
</evidence>
<dbReference type="AlphaFoldDB" id="A0A239GYE4"/>
<protein>
    <submittedName>
        <fullName evidence="1">Uncharacterized protein</fullName>
    </submittedName>
</protein>
<gene>
    <name evidence="1" type="ORF">SAMN06295967_1217</name>
</gene>
<sequence>MNSNFPNENDVQIGIPESDILKYRNGILGILNQIKIERRHTTDLLDNIKVVYELLSVFEKACENHKNLKFEK</sequence>
<proteinExistence type="predicted"/>
<evidence type="ECO:0000313" key="2">
    <source>
        <dbReference type="Proteomes" id="UP000198480"/>
    </source>
</evidence>
<organism evidence="1 2">
    <name type="scientific">Belliella buryatensis</name>
    <dbReference type="NCBI Taxonomy" id="1500549"/>
    <lineage>
        <taxon>Bacteria</taxon>
        <taxon>Pseudomonadati</taxon>
        <taxon>Bacteroidota</taxon>
        <taxon>Cytophagia</taxon>
        <taxon>Cytophagales</taxon>
        <taxon>Cyclobacteriaceae</taxon>
        <taxon>Belliella</taxon>
    </lineage>
</organism>